<dbReference type="PRINTS" id="PR00455">
    <property type="entry name" value="HTHTETR"/>
</dbReference>
<name>A0A318H976_9MYCO</name>
<evidence type="ECO:0000256" key="3">
    <source>
        <dbReference type="ARBA" id="ARBA00023163"/>
    </source>
</evidence>
<reference evidence="8" key="1">
    <citation type="submission" date="2018-05" db="EMBL/GenBank/DDBJ databases">
        <authorList>
            <person name="Deangelis K."/>
            <person name="Huntemann M."/>
            <person name="Clum A."/>
            <person name="Pillay M."/>
            <person name="Palaniappan K."/>
            <person name="Varghese N."/>
            <person name="Mikhailova N."/>
            <person name="Stamatis D."/>
            <person name="Reddy T."/>
            <person name="Daum C."/>
            <person name="Shapiro N."/>
            <person name="Ivanova N."/>
            <person name="Kyrpides N."/>
            <person name="Woyke T."/>
        </authorList>
    </citation>
    <scope>NUCLEOTIDE SEQUENCE [LARGE SCALE GENOMIC DNA]</scope>
    <source>
        <strain evidence="8">GAS496</strain>
    </source>
</reference>
<dbReference type="Gene3D" id="1.10.357.10">
    <property type="entry name" value="Tetracycline Repressor, domain 2"/>
    <property type="match status" value="1"/>
</dbReference>
<keyword evidence="3" id="KW-0804">Transcription</keyword>
<dbReference type="OrthoDB" id="4556432at2"/>
<dbReference type="SUPFAM" id="SSF46689">
    <property type="entry name" value="Homeodomain-like"/>
    <property type="match status" value="1"/>
</dbReference>
<dbReference type="GO" id="GO:0003700">
    <property type="term" value="F:DNA-binding transcription factor activity"/>
    <property type="evidence" value="ECO:0007669"/>
    <property type="project" value="TreeGrafter"/>
</dbReference>
<dbReference type="PANTHER" id="PTHR30055">
    <property type="entry name" value="HTH-TYPE TRANSCRIPTIONAL REGULATOR RUTR"/>
    <property type="match status" value="1"/>
</dbReference>
<dbReference type="InterPro" id="IPR009057">
    <property type="entry name" value="Homeodomain-like_sf"/>
</dbReference>
<organism evidence="7 8">
    <name type="scientific">Mycolicibacterium moriokaense</name>
    <dbReference type="NCBI Taxonomy" id="39691"/>
    <lineage>
        <taxon>Bacteria</taxon>
        <taxon>Bacillati</taxon>
        <taxon>Actinomycetota</taxon>
        <taxon>Actinomycetes</taxon>
        <taxon>Mycobacteriales</taxon>
        <taxon>Mycobacteriaceae</taxon>
        <taxon>Mycolicibacterium</taxon>
    </lineage>
</organism>
<dbReference type="GO" id="GO:0000976">
    <property type="term" value="F:transcription cis-regulatory region binding"/>
    <property type="evidence" value="ECO:0007669"/>
    <property type="project" value="TreeGrafter"/>
</dbReference>
<evidence type="ECO:0000256" key="4">
    <source>
        <dbReference type="PROSITE-ProRule" id="PRU00335"/>
    </source>
</evidence>
<dbReference type="PROSITE" id="PS50977">
    <property type="entry name" value="HTH_TETR_2"/>
    <property type="match status" value="1"/>
</dbReference>
<gene>
    <name evidence="7" type="ORF">C8E89_12381</name>
</gene>
<feature type="region of interest" description="Disordered" evidence="5">
    <location>
        <begin position="1"/>
        <end position="33"/>
    </location>
</feature>
<dbReference type="Pfam" id="PF00440">
    <property type="entry name" value="TetR_N"/>
    <property type="match status" value="1"/>
</dbReference>
<dbReference type="InterPro" id="IPR050109">
    <property type="entry name" value="HTH-type_TetR-like_transc_reg"/>
</dbReference>
<protein>
    <submittedName>
        <fullName evidence="7">TetR family transcriptional regulator</fullName>
    </submittedName>
</protein>
<evidence type="ECO:0000256" key="5">
    <source>
        <dbReference type="SAM" id="MobiDB-lite"/>
    </source>
</evidence>
<keyword evidence="1" id="KW-0805">Transcription regulation</keyword>
<evidence type="ECO:0000313" key="7">
    <source>
        <dbReference type="EMBL" id="PXX03279.1"/>
    </source>
</evidence>
<dbReference type="Proteomes" id="UP000247781">
    <property type="component" value="Unassembled WGS sequence"/>
</dbReference>
<evidence type="ECO:0000256" key="2">
    <source>
        <dbReference type="ARBA" id="ARBA00023125"/>
    </source>
</evidence>
<dbReference type="AlphaFoldDB" id="A0A318H976"/>
<keyword evidence="8" id="KW-1185">Reference proteome</keyword>
<feature type="domain" description="HTH tetR-type" evidence="6">
    <location>
        <begin position="33"/>
        <end position="93"/>
    </location>
</feature>
<dbReference type="RefSeq" id="WP_110319042.1">
    <property type="nucleotide sequence ID" value="NZ_QJJU01000023.1"/>
</dbReference>
<evidence type="ECO:0000256" key="1">
    <source>
        <dbReference type="ARBA" id="ARBA00023015"/>
    </source>
</evidence>
<dbReference type="PANTHER" id="PTHR30055:SF234">
    <property type="entry name" value="HTH-TYPE TRANSCRIPTIONAL REGULATOR BETI"/>
    <property type="match status" value="1"/>
</dbReference>
<keyword evidence="2 4" id="KW-0238">DNA-binding</keyword>
<feature type="compositionally biased region" description="Basic and acidic residues" evidence="5">
    <location>
        <begin position="19"/>
        <end position="33"/>
    </location>
</feature>
<evidence type="ECO:0000259" key="6">
    <source>
        <dbReference type="PROSITE" id="PS50977"/>
    </source>
</evidence>
<dbReference type="EMBL" id="QJJU01000023">
    <property type="protein sequence ID" value="PXX03279.1"/>
    <property type="molecule type" value="Genomic_DNA"/>
</dbReference>
<proteinExistence type="predicted"/>
<dbReference type="InterPro" id="IPR001647">
    <property type="entry name" value="HTH_TetR"/>
</dbReference>
<sequence length="212" mass="23656">MIDSTIEPDRRLTSGQAGADRRPEVTPKQDRSRANREALLDALMDLLYERPYADIGVADISRRAGMTTGAVYGRFGDKRGVAIALHERFAARASQTMEDWGARPQWATASPQEIISSWTRGAINFGRMYRPLLTLMANDPVVREQHAELMARPPRILARLLKAAIPAAAKGLEADVDWAARAALAVLEQFDLDDDELYERIDVMLRRLIGVN</sequence>
<accession>A0A318H976</accession>
<feature type="DNA-binding region" description="H-T-H motif" evidence="4">
    <location>
        <begin position="56"/>
        <end position="75"/>
    </location>
</feature>
<evidence type="ECO:0000313" key="8">
    <source>
        <dbReference type="Proteomes" id="UP000247781"/>
    </source>
</evidence>
<reference evidence="7 8" key="2">
    <citation type="submission" date="2018-06" db="EMBL/GenBank/DDBJ databases">
        <title>Sequencing of bacterial isolates from soil warming experiment in Harvard Forest, Massachusetts, USA.</title>
        <authorList>
            <person name="Deangelis K.PhD."/>
        </authorList>
    </citation>
    <scope>NUCLEOTIDE SEQUENCE [LARGE SCALE GENOMIC DNA]</scope>
    <source>
        <strain evidence="7 8">GAS496</strain>
    </source>
</reference>
<comment type="caution">
    <text evidence="7">The sequence shown here is derived from an EMBL/GenBank/DDBJ whole genome shotgun (WGS) entry which is preliminary data.</text>
</comment>